<reference evidence="1 2" key="1">
    <citation type="journal article" date="2019" name="Fungal Biol. Biotechnol.">
        <title>Draft genome sequence of fastidious pathogen Ceratobasidium theobromae, which causes vascular-streak dieback in Theobroma cacao.</title>
        <authorList>
            <person name="Ali S.S."/>
            <person name="Asman A."/>
            <person name="Shao J."/>
            <person name="Firmansyah A.P."/>
            <person name="Susilo A.W."/>
            <person name="Rosmana A."/>
            <person name="McMahon P."/>
            <person name="Junaid M."/>
            <person name="Guest D."/>
            <person name="Kheng T.Y."/>
            <person name="Meinhardt L.W."/>
            <person name="Bailey B.A."/>
        </authorList>
    </citation>
    <scope>NUCLEOTIDE SEQUENCE [LARGE SCALE GENOMIC DNA]</scope>
    <source>
        <strain evidence="1 2">CT2</strain>
    </source>
</reference>
<keyword evidence="2" id="KW-1185">Reference proteome</keyword>
<dbReference type="Proteomes" id="UP000383932">
    <property type="component" value="Unassembled WGS sequence"/>
</dbReference>
<evidence type="ECO:0000313" key="2">
    <source>
        <dbReference type="Proteomes" id="UP000383932"/>
    </source>
</evidence>
<organism evidence="1 2">
    <name type="scientific">Ceratobasidium theobromae</name>
    <dbReference type="NCBI Taxonomy" id="1582974"/>
    <lineage>
        <taxon>Eukaryota</taxon>
        <taxon>Fungi</taxon>
        <taxon>Dikarya</taxon>
        <taxon>Basidiomycota</taxon>
        <taxon>Agaricomycotina</taxon>
        <taxon>Agaricomycetes</taxon>
        <taxon>Cantharellales</taxon>
        <taxon>Ceratobasidiaceae</taxon>
        <taxon>Ceratobasidium</taxon>
    </lineage>
</organism>
<dbReference type="AlphaFoldDB" id="A0A5N5QBG0"/>
<protein>
    <submittedName>
        <fullName evidence="1">Uncharacterized protein</fullName>
    </submittedName>
</protein>
<comment type="caution">
    <text evidence="1">The sequence shown here is derived from an EMBL/GenBank/DDBJ whole genome shotgun (WGS) entry which is preliminary data.</text>
</comment>
<dbReference type="EMBL" id="SSOP01000360">
    <property type="protein sequence ID" value="KAB5588843.1"/>
    <property type="molecule type" value="Genomic_DNA"/>
</dbReference>
<name>A0A5N5QBG0_9AGAM</name>
<accession>A0A5N5QBG0</accession>
<dbReference type="OrthoDB" id="3225786at2759"/>
<gene>
    <name evidence="1" type="ORF">CTheo_7720</name>
</gene>
<sequence length="335" mass="37795">MWPKLTQVFKLGGQWGNSTVRLIDGNDAVATLKRVETILESAMTALRSHQDLLSETQYKAFTIKHRRLLLKVLEVQQDIRQRENRAILSATPTDRHSYDTEVAQLCGEVEIYHRDVVSASRRGQEEEDMRFNQRYGIDPNSQQIQQAANFNTTVYSIVTSPGDSSSGTPVYNARTLAIIQPPPPSLDAVSETSTLVDRESLVAIAHIPERPLEGEGSAQDPVYRRIFILEDPFSKKNVVMVDPNLCSLDKDSESFNGVPLLPPLLRMFLTPMITENTLLEMGRAGEALLRANGPDNLTGCEVIRKSEEGQEYEEWLNSFYMKFMRWSMGLPEGMM</sequence>
<proteinExistence type="predicted"/>
<evidence type="ECO:0000313" key="1">
    <source>
        <dbReference type="EMBL" id="KAB5588843.1"/>
    </source>
</evidence>